<reference evidence="2" key="1">
    <citation type="submission" date="2022-03" db="EMBL/GenBank/DDBJ databases">
        <title>Draft genome sequence of Aduncisulcus paluster, a free-living microaerophilic Fornicata.</title>
        <authorList>
            <person name="Yuyama I."/>
            <person name="Kume K."/>
            <person name="Tamura T."/>
            <person name="Inagaki Y."/>
            <person name="Hashimoto T."/>
        </authorList>
    </citation>
    <scope>NUCLEOTIDE SEQUENCE</scope>
    <source>
        <strain evidence="2">NY0171</strain>
    </source>
</reference>
<evidence type="ECO:0000313" key="2">
    <source>
        <dbReference type="EMBL" id="GKT26388.1"/>
    </source>
</evidence>
<proteinExistence type="predicted"/>
<gene>
    <name evidence="2" type="ORF">ADUPG1_013343</name>
</gene>
<evidence type="ECO:0000313" key="3">
    <source>
        <dbReference type="Proteomes" id="UP001057375"/>
    </source>
</evidence>
<dbReference type="Proteomes" id="UP001057375">
    <property type="component" value="Unassembled WGS sequence"/>
</dbReference>
<evidence type="ECO:0000256" key="1">
    <source>
        <dbReference type="SAM" id="Coils"/>
    </source>
</evidence>
<comment type="caution">
    <text evidence="2">The sequence shown here is derived from an EMBL/GenBank/DDBJ whole genome shotgun (WGS) entry which is preliminary data.</text>
</comment>
<feature type="coiled-coil region" evidence="1">
    <location>
        <begin position="25"/>
        <end position="66"/>
    </location>
</feature>
<name>A0ABQ5K2L4_9EUKA</name>
<feature type="coiled-coil region" evidence="1">
    <location>
        <begin position="110"/>
        <end position="298"/>
    </location>
</feature>
<accession>A0ABQ5K2L4</accession>
<protein>
    <submittedName>
        <fullName evidence="2">Uncharacterized protein</fullName>
    </submittedName>
</protein>
<dbReference type="EMBL" id="BQXS01012651">
    <property type="protein sequence ID" value="GKT26388.1"/>
    <property type="molecule type" value="Genomic_DNA"/>
</dbReference>
<keyword evidence="3" id="KW-1185">Reference proteome</keyword>
<feature type="coiled-coil region" evidence="1">
    <location>
        <begin position="461"/>
        <end position="488"/>
    </location>
</feature>
<sequence>MSDLTTIIQSFDEILTKLEEIPESKETKDEELMTLQKDRSLLEDKVRSLEKTIQTLEEDNAKKDAIISNQKKIFQEKYDKIIQHVKLDSISIKRDLAEIRTRDVPLKAKIKELKLTNADLLKQIALEQEKLKTSQDNNDSLAKKVEALTQSCQSFKQRETEIEAEIKELKLANTKLLKQIALEQEKLKTSQDNNDSLAKKVEALTQSCQSFKQRETEIEAEIKELKLANTKLLKQIALEQEKLKTSQDNNDSLAKKVEALTQSCQSFKQRETEIEAEIKELKLANTKLLKQIALEQEKLKDCRSKSDSLSEKIEYLSQCCQSYEQRETQIRQYFESEIAKLSKPPSQSISIGTDEIPSLSRSCQVSEPDVSVDHKIIQAFETDSHLLYHSIGIQAFETDSHLLHHSFGIQHVPLTTFVSTQTLTHIKEVHHSETQTCVPIQIDSNELSELKAKYDMIKGEHSVLKSELSELQSEYDLLKGEFGELKLKYDKKVDELMKIRTVFDEITQEVHEVKSLREKNGDLAEDNASLRQDNFKLQQHLTETTSLNTSMKSKLKEYEQWAAEVEIYTKKRDSRIDELEAENSALMHREDSLKSNNRDLAEKVSSVSQELVEKSSLLQNAEKWIKEMKMAMEKVRIEVSELWEQNKAIRTEADEERRMKTIALERVAALEDCVEKEKQKWRKQREKLMQAIEKE</sequence>
<keyword evidence="1" id="KW-0175">Coiled coil</keyword>
<organism evidence="2 3">
    <name type="scientific">Aduncisulcus paluster</name>
    <dbReference type="NCBI Taxonomy" id="2918883"/>
    <lineage>
        <taxon>Eukaryota</taxon>
        <taxon>Metamonada</taxon>
        <taxon>Carpediemonas-like organisms</taxon>
        <taxon>Aduncisulcus</taxon>
    </lineage>
</organism>
<dbReference type="Gene3D" id="1.10.287.1490">
    <property type="match status" value="1"/>
</dbReference>